<gene>
    <name evidence="3" type="ORF">DFQ10_105148</name>
</gene>
<organism evidence="3 4">
    <name type="scientific">Winogradskyella eximia</name>
    <dbReference type="NCBI Taxonomy" id="262006"/>
    <lineage>
        <taxon>Bacteria</taxon>
        <taxon>Pseudomonadati</taxon>
        <taxon>Bacteroidota</taxon>
        <taxon>Flavobacteriia</taxon>
        <taxon>Flavobacteriales</taxon>
        <taxon>Flavobacteriaceae</taxon>
        <taxon>Winogradskyella</taxon>
    </lineage>
</organism>
<evidence type="ECO:0000313" key="4">
    <source>
        <dbReference type="Proteomes" id="UP000256980"/>
    </source>
</evidence>
<dbReference type="InterPro" id="IPR025665">
    <property type="entry name" value="Beta-barrel_OMP_2"/>
</dbReference>
<dbReference type="OrthoDB" id="947434at2"/>
<feature type="chain" id="PRO_5017797166" evidence="1">
    <location>
        <begin position="21"/>
        <end position="204"/>
    </location>
</feature>
<evidence type="ECO:0000259" key="2">
    <source>
        <dbReference type="Pfam" id="PF13568"/>
    </source>
</evidence>
<proteinExistence type="predicted"/>
<feature type="domain" description="Outer membrane protein beta-barrel" evidence="2">
    <location>
        <begin position="20"/>
        <end position="181"/>
    </location>
</feature>
<evidence type="ECO:0000256" key="1">
    <source>
        <dbReference type="SAM" id="SignalP"/>
    </source>
</evidence>
<keyword evidence="1" id="KW-0732">Signal</keyword>
<name>A0A3D9H220_9FLAO</name>
<evidence type="ECO:0000313" key="3">
    <source>
        <dbReference type="EMBL" id="RED43549.1"/>
    </source>
</evidence>
<comment type="caution">
    <text evidence="3">The sequence shown here is derived from an EMBL/GenBank/DDBJ whole genome shotgun (WGS) entry which is preliminary data.</text>
</comment>
<dbReference type="EMBL" id="QRDV01000005">
    <property type="protein sequence ID" value="RED43549.1"/>
    <property type="molecule type" value="Genomic_DNA"/>
</dbReference>
<reference evidence="3 4" key="1">
    <citation type="submission" date="2018-07" db="EMBL/GenBank/DDBJ databases">
        <title>Genomic Encyclopedia of Type Strains, Phase III (KMG-III): the genomes of soil and plant-associated and newly described type strains.</title>
        <authorList>
            <person name="Whitman W."/>
        </authorList>
    </citation>
    <scope>NUCLEOTIDE SEQUENCE [LARGE SCALE GENOMIC DNA]</scope>
    <source>
        <strain evidence="3 4">CECT 7946</strain>
    </source>
</reference>
<protein>
    <submittedName>
        <fullName evidence="3">Outer membrane protein with beta-barrel domain</fullName>
    </submittedName>
</protein>
<dbReference type="Pfam" id="PF13568">
    <property type="entry name" value="OMP_b-brl_2"/>
    <property type="match status" value="1"/>
</dbReference>
<dbReference type="AlphaFoldDB" id="A0A3D9H220"/>
<dbReference type="RefSeq" id="WP_115817648.1">
    <property type="nucleotide sequence ID" value="NZ_QRDV01000005.1"/>
</dbReference>
<dbReference type="Proteomes" id="UP000256980">
    <property type="component" value="Unassembled WGS sequence"/>
</dbReference>
<feature type="signal peptide" evidence="1">
    <location>
        <begin position="1"/>
        <end position="20"/>
    </location>
</feature>
<keyword evidence="4" id="KW-1185">Reference proteome</keyword>
<sequence>MKKLLLLVSIVTFGFSNSYAQDIKFGVKAGVNVATLTGDVDDLTTRFSLHIGGVAEIPITDKLSFQPELLYSSQGAEVDEGLGFGGVSFNSKYKLDYINLPLMGKYYVIENLGVEFGPMIGFLVSAKYDIDGDSGFDGESDSEDIKDQFKSIDFGLAAGASYELDFGLNFGLRYNLGLADINDIDGSDSKLHNGVLQVSVGYFF</sequence>
<accession>A0A3D9H220</accession>